<evidence type="ECO:0000256" key="6">
    <source>
        <dbReference type="SAM" id="MobiDB-lite"/>
    </source>
</evidence>
<keyword evidence="3" id="KW-0815">Transposition</keyword>
<dbReference type="GO" id="GO:0004803">
    <property type="term" value="F:transposase activity"/>
    <property type="evidence" value="ECO:0007669"/>
    <property type="project" value="InterPro"/>
</dbReference>
<evidence type="ECO:0000256" key="5">
    <source>
        <dbReference type="ARBA" id="ARBA00023172"/>
    </source>
</evidence>
<name>A0AAU1IAT8_9ACTN</name>
<protein>
    <submittedName>
        <fullName evidence="7">Transposase</fullName>
    </submittedName>
</protein>
<reference evidence="7" key="1">
    <citation type="submission" date="2022-10" db="EMBL/GenBank/DDBJ databases">
        <title>The complete genomes of actinobacterial strains from the NBC collection.</title>
        <authorList>
            <person name="Joergensen T.S."/>
            <person name="Alvarez Arevalo M."/>
            <person name="Sterndorff E.B."/>
            <person name="Faurdal D."/>
            <person name="Vuksanovic O."/>
            <person name="Mourched A.-S."/>
            <person name="Charusanti P."/>
            <person name="Shaw S."/>
            <person name="Blin K."/>
            <person name="Weber T."/>
        </authorList>
    </citation>
    <scope>NUCLEOTIDE SEQUENCE</scope>
    <source>
        <strain evidence="7">NBC 00180</strain>
    </source>
</reference>
<keyword evidence="4" id="KW-0238">DNA-binding</keyword>
<dbReference type="Pfam" id="PF00872">
    <property type="entry name" value="Transposase_mut"/>
    <property type="match status" value="1"/>
</dbReference>
<feature type="region of interest" description="Disordered" evidence="6">
    <location>
        <begin position="1"/>
        <end position="61"/>
    </location>
</feature>
<dbReference type="GO" id="GO:0003677">
    <property type="term" value="F:DNA binding"/>
    <property type="evidence" value="ECO:0007669"/>
    <property type="project" value="UniProtKB-KW"/>
</dbReference>
<keyword evidence="5" id="KW-0233">DNA recombination</keyword>
<comment type="similarity">
    <text evidence="2">Belongs to the transposase mutator family.</text>
</comment>
<gene>
    <name evidence="7" type="ORF">OG477_42965</name>
</gene>
<dbReference type="EMBL" id="CP108140">
    <property type="protein sequence ID" value="WTP91607.1"/>
    <property type="molecule type" value="Genomic_DNA"/>
</dbReference>
<feature type="region of interest" description="Disordered" evidence="6">
    <location>
        <begin position="91"/>
        <end position="124"/>
    </location>
</feature>
<evidence type="ECO:0000256" key="1">
    <source>
        <dbReference type="ARBA" id="ARBA00002190"/>
    </source>
</evidence>
<dbReference type="InterPro" id="IPR001207">
    <property type="entry name" value="Transposase_mutator"/>
</dbReference>
<feature type="compositionally biased region" description="Polar residues" evidence="6">
    <location>
        <begin position="115"/>
        <end position="124"/>
    </location>
</feature>
<evidence type="ECO:0000313" key="7">
    <source>
        <dbReference type="EMBL" id="WTP91607.1"/>
    </source>
</evidence>
<dbReference type="AlphaFoldDB" id="A0AAU1IAT8"/>
<evidence type="ECO:0000256" key="2">
    <source>
        <dbReference type="ARBA" id="ARBA00010961"/>
    </source>
</evidence>
<proteinExistence type="inferred from homology"/>
<organism evidence="7">
    <name type="scientific">Streptomyces sp. NBC_00180</name>
    <dbReference type="NCBI Taxonomy" id="2903632"/>
    <lineage>
        <taxon>Bacteria</taxon>
        <taxon>Bacillati</taxon>
        <taxon>Actinomycetota</taxon>
        <taxon>Actinomycetes</taxon>
        <taxon>Kitasatosporales</taxon>
        <taxon>Streptomycetaceae</taxon>
        <taxon>Streptomyces</taxon>
    </lineage>
</organism>
<evidence type="ECO:0000256" key="4">
    <source>
        <dbReference type="ARBA" id="ARBA00023125"/>
    </source>
</evidence>
<sequence length="124" mass="13450">MPVDRARSDGLPLTGEGGLQQQLTKRSRSPPWRARSPAKRGATSPTRRAGTLANSRKSTRTNTVLTDFGAVELKEPRDVAGTFEPQIVNKRQRCLTGEDPRSRGQGLPGSRCNVRDTSQTPAAP</sequence>
<comment type="function">
    <text evidence="1">Required for the transposition of the insertion element.</text>
</comment>
<evidence type="ECO:0000256" key="3">
    <source>
        <dbReference type="ARBA" id="ARBA00022578"/>
    </source>
</evidence>
<accession>A0AAU1IAT8</accession>
<feature type="compositionally biased region" description="Polar residues" evidence="6">
    <location>
        <begin position="52"/>
        <end position="61"/>
    </location>
</feature>
<dbReference type="GO" id="GO:0006313">
    <property type="term" value="P:DNA transposition"/>
    <property type="evidence" value="ECO:0007669"/>
    <property type="project" value="InterPro"/>
</dbReference>